<accession>A0A1Y2KXP4</accession>
<name>A0A1Y2KXP4_9PROT</name>
<keyword evidence="2" id="KW-1185">Reference proteome</keyword>
<evidence type="ECO:0000313" key="2">
    <source>
        <dbReference type="Proteomes" id="UP000193391"/>
    </source>
</evidence>
<evidence type="ECO:0000313" key="1">
    <source>
        <dbReference type="EMBL" id="OSQ35613.1"/>
    </source>
</evidence>
<dbReference type="AlphaFoldDB" id="A0A1Y2KXP4"/>
<dbReference type="OrthoDB" id="7353652at2"/>
<proteinExistence type="predicted"/>
<dbReference type="Proteomes" id="UP000193391">
    <property type="component" value="Unassembled WGS sequence"/>
</dbReference>
<sequence length="106" mass="11607">MKIAKIELRKVQLGTLGGSSDGWLIVGDNDVIHGTVHPIDGDLFTIASTTDERIQAFGWCPMFDSLEHVHNDVAIALAMGGAAEVEQWLEESERHDLDHAPDGHLH</sequence>
<dbReference type="EMBL" id="JFKA01000016">
    <property type="protein sequence ID" value="OSQ35613.1"/>
    <property type="molecule type" value="Genomic_DNA"/>
</dbReference>
<reference evidence="1 2" key="1">
    <citation type="submission" date="2014-03" db="EMBL/GenBank/DDBJ databases">
        <title>The draft genome sequence of Thalassospira mesophila JCM 18969.</title>
        <authorList>
            <person name="Lai Q."/>
            <person name="Shao Z."/>
        </authorList>
    </citation>
    <scope>NUCLEOTIDE SEQUENCE [LARGE SCALE GENOMIC DNA]</scope>
    <source>
        <strain evidence="1 2">JCM 18969</strain>
    </source>
</reference>
<gene>
    <name evidence="1" type="ORF">TMES_20385</name>
</gene>
<dbReference type="RefSeq" id="WP_085586061.1">
    <property type="nucleotide sequence ID" value="NZ_JFKA01000016.1"/>
</dbReference>
<comment type="caution">
    <text evidence="1">The sequence shown here is derived from an EMBL/GenBank/DDBJ whole genome shotgun (WGS) entry which is preliminary data.</text>
</comment>
<organism evidence="1 2">
    <name type="scientific">Thalassospira mesophila</name>
    <dbReference type="NCBI Taxonomy" id="1293891"/>
    <lineage>
        <taxon>Bacteria</taxon>
        <taxon>Pseudomonadati</taxon>
        <taxon>Pseudomonadota</taxon>
        <taxon>Alphaproteobacteria</taxon>
        <taxon>Rhodospirillales</taxon>
        <taxon>Thalassospiraceae</taxon>
        <taxon>Thalassospira</taxon>
    </lineage>
</organism>
<protein>
    <submittedName>
        <fullName evidence="1">Uncharacterized protein</fullName>
    </submittedName>
</protein>